<reference evidence="2 3" key="1">
    <citation type="submission" date="2020-03" db="EMBL/GenBank/DDBJ databases">
        <title>Isolation and identification of active actinomycetes.</title>
        <authorList>
            <person name="Sun X."/>
        </authorList>
    </citation>
    <scope>NUCLEOTIDE SEQUENCE [LARGE SCALE GENOMIC DNA]</scope>
    <source>
        <strain evidence="2 3">NEAU-D13</strain>
    </source>
</reference>
<feature type="signal peptide" evidence="1">
    <location>
        <begin position="1"/>
        <end position="25"/>
    </location>
</feature>
<protein>
    <submittedName>
        <fullName evidence="2">Uncharacterized protein</fullName>
    </submittedName>
</protein>
<accession>A0A7C9RVU0</accession>
<dbReference type="EMBL" id="JAAMPJ010000012">
    <property type="protein sequence ID" value="NGY64210.1"/>
    <property type="molecule type" value="Genomic_DNA"/>
</dbReference>
<keyword evidence="3" id="KW-1185">Reference proteome</keyword>
<sequence>MFGKVFLRTFAVGGMLLGLTAAGLAVPSSSPLGTPEASAACSSFKRAKVVNKKEILSRVAYGELRNSTGRPQTLVLERSITDTRTTTKTYTGDWQLFKAVFTAQVSRAVAIEHKISGMQQARIEVSPWRTFGVTGYVRSWWVETEITERKSNCDYKTYRVSGDVATTDDVIWQPRDIGGA</sequence>
<organism evidence="2 3">
    <name type="scientific">Lentzea alba</name>
    <dbReference type="NCBI Taxonomy" id="2714351"/>
    <lineage>
        <taxon>Bacteria</taxon>
        <taxon>Bacillati</taxon>
        <taxon>Actinomycetota</taxon>
        <taxon>Actinomycetes</taxon>
        <taxon>Pseudonocardiales</taxon>
        <taxon>Pseudonocardiaceae</taxon>
        <taxon>Lentzea</taxon>
    </lineage>
</organism>
<dbReference type="Proteomes" id="UP000481360">
    <property type="component" value="Unassembled WGS sequence"/>
</dbReference>
<evidence type="ECO:0000313" key="2">
    <source>
        <dbReference type="EMBL" id="NGY64210.1"/>
    </source>
</evidence>
<keyword evidence="1" id="KW-0732">Signal</keyword>
<evidence type="ECO:0000256" key="1">
    <source>
        <dbReference type="SAM" id="SignalP"/>
    </source>
</evidence>
<feature type="chain" id="PRO_5038862558" evidence="1">
    <location>
        <begin position="26"/>
        <end position="180"/>
    </location>
</feature>
<evidence type="ECO:0000313" key="3">
    <source>
        <dbReference type="Proteomes" id="UP000481360"/>
    </source>
</evidence>
<dbReference type="RefSeq" id="WP_166053024.1">
    <property type="nucleotide sequence ID" value="NZ_JAAMPJ010000012.1"/>
</dbReference>
<proteinExistence type="predicted"/>
<name>A0A7C9RVU0_9PSEU</name>
<comment type="caution">
    <text evidence="2">The sequence shown here is derived from an EMBL/GenBank/DDBJ whole genome shotgun (WGS) entry which is preliminary data.</text>
</comment>
<gene>
    <name evidence="2" type="ORF">G7043_35390</name>
</gene>
<dbReference type="AlphaFoldDB" id="A0A7C9RVU0"/>